<keyword evidence="22" id="KW-0675">Receptor</keyword>
<keyword evidence="17 33" id="KW-1133">Transmembrane helix</keyword>
<dbReference type="GO" id="GO:0032580">
    <property type="term" value="C:Golgi cisterna membrane"/>
    <property type="evidence" value="ECO:0007669"/>
    <property type="project" value="UniProtKB-SubCell"/>
</dbReference>
<evidence type="ECO:0000256" key="4">
    <source>
        <dbReference type="ARBA" id="ARBA00022448"/>
    </source>
</evidence>
<dbReference type="SUPFAM" id="SSF110296">
    <property type="entry name" value="Oligoxyloglucan reducing end-specific cellobiohydrolase"/>
    <property type="match status" value="1"/>
</dbReference>
<keyword evidence="36" id="KW-1185">Reference proteome</keyword>
<reference evidence="35" key="1">
    <citation type="submission" date="2025-08" db="UniProtKB">
        <authorList>
            <consortium name="Ensembl"/>
        </authorList>
    </citation>
    <scope>IDENTIFICATION</scope>
</reference>
<evidence type="ECO:0000256" key="20">
    <source>
        <dbReference type="ARBA" id="ARBA00023139"/>
    </source>
</evidence>
<accession>A0A8D0GWR9</accession>
<dbReference type="GO" id="GO:0006897">
    <property type="term" value="P:endocytosis"/>
    <property type="evidence" value="ECO:0007669"/>
    <property type="project" value="UniProtKB-KW"/>
</dbReference>
<dbReference type="InterPro" id="IPR031778">
    <property type="entry name" value="Sortilin_N"/>
</dbReference>
<evidence type="ECO:0000259" key="34">
    <source>
        <dbReference type="SMART" id="SM00602"/>
    </source>
</evidence>
<keyword evidence="4" id="KW-0813">Transport</keyword>
<dbReference type="SMART" id="SM00602">
    <property type="entry name" value="VPS10"/>
    <property type="match status" value="1"/>
</dbReference>
<evidence type="ECO:0000256" key="18">
    <source>
        <dbReference type="ARBA" id="ARBA00023034"/>
    </source>
</evidence>
<keyword evidence="21" id="KW-1015">Disulfide bond</keyword>
<keyword evidence="24" id="KW-0458">Lysosome</keyword>
<evidence type="ECO:0000256" key="2">
    <source>
        <dbReference type="ARBA" id="ARBA00004352"/>
    </source>
</evidence>
<evidence type="ECO:0000256" key="30">
    <source>
        <dbReference type="ARBA" id="ARBA00061605"/>
    </source>
</evidence>
<dbReference type="GO" id="GO:0010468">
    <property type="term" value="P:regulation of gene expression"/>
    <property type="evidence" value="ECO:0007669"/>
    <property type="project" value="Ensembl"/>
</dbReference>
<evidence type="ECO:0000256" key="1">
    <source>
        <dbReference type="ARBA" id="ARBA00004115"/>
    </source>
</evidence>
<dbReference type="GO" id="GO:0005905">
    <property type="term" value="C:clathrin-coated pit"/>
    <property type="evidence" value="ECO:0007669"/>
    <property type="project" value="Ensembl"/>
</dbReference>
<dbReference type="GO" id="GO:0048227">
    <property type="term" value="P:plasma membrane to endosome transport"/>
    <property type="evidence" value="ECO:0007669"/>
    <property type="project" value="Ensembl"/>
</dbReference>
<dbReference type="Gene3D" id="2.130.10.10">
    <property type="entry name" value="YVTN repeat-like/Quinoprotein amine dehydrogenase"/>
    <property type="match status" value="1"/>
</dbReference>
<reference evidence="35" key="2">
    <citation type="submission" date="2025-09" db="UniProtKB">
        <authorList>
            <consortium name="Ensembl"/>
        </authorList>
    </citation>
    <scope>IDENTIFICATION</scope>
</reference>
<evidence type="ECO:0000256" key="16">
    <source>
        <dbReference type="ARBA" id="ARBA00022855"/>
    </source>
</evidence>
<dbReference type="Gene3D" id="2.10.70.80">
    <property type="match status" value="1"/>
</dbReference>
<dbReference type="GO" id="GO:0014902">
    <property type="term" value="P:myotube differentiation"/>
    <property type="evidence" value="ECO:0007669"/>
    <property type="project" value="Ensembl"/>
</dbReference>
<dbReference type="GO" id="GO:0005789">
    <property type="term" value="C:endoplasmic reticulum membrane"/>
    <property type="evidence" value="ECO:0007669"/>
    <property type="project" value="UniProtKB-SubCell"/>
</dbReference>
<dbReference type="Pfam" id="PF15901">
    <property type="entry name" value="Sortilin_C"/>
    <property type="match status" value="1"/>
</dbReference>
<evidence type="ECO:0000256" key="13">
    <source>
        <dbReference type="ARBA" id="ARBA00022753"/>
    </source>
</evidence>
<dbReference type="InterPro" id="IPR031777">
    <property type="entry name" value="Sortilin_C"/>
</dbReference>
<dbReference type="InterPro" id="IPR015943">
    <property type="entry name" value="WD40/YVTN_repeat-like_dom_sf"/>
</dbReference>
<evidence type="ECO:0000256" key="32">
    <source>
        <dbReference type="ARBA" id="ARBA00080429"/>
    </source>
</evidence>
<keyword evidence="12" id="KW-0677">Repeat</keyword>
<keyword evidence="25" id="KW-0539">Nucleus</keyword>
<dbReference type="PANTHER" id="PTHR12106">
    <property type="entry name" value="SORTILIN RELATED"/>
    <property type="match status" value="1"/>
</dbReference>
<evidence type="ECO:0000256" key="33">
    <source>
        <dbReference type="SAM" id="Phobius"/>
    </source>
</evidence>
<evidence type="ECO:0000256" key="19">
    <source>
        <dbReference type="ARBA" id="ARBA00023136"/>
    </source>
</evidence>
<evidence type="ECO:0000256" key="11">
    <source>
        <dbReference type="ARBA" id="ARBA00022729"/>
    </source>
</evidence>
<evidence type="ECO:0000256" key="31">
    <source>
        <dbReference type="ARBA" id="ARBA00068731"/>
    </source>
</evidence>
<keyword evidence="5" id="KW-0217">Developmental protein</keyword>
<keyword evidence="16" id="KW-0892">Osteogenesis</keyword>
<dbReference type="Ensembl" id="ENSSPUT00000015929.1">
    <property type="protein sequence ID" value="ENSSPUP00000014938.1"/>
    <property type="gene ID" value="ENSSPUG00000011496.1"/>
</dbReference>
<dbReference type="GO" id="GO:0010008">
    <property type="term" value="C:endosome membrane"/>
    <property type="evidence" value="ECO:0007669"/>
    <property type="project" value="UniProtKB-SubCell"/>
</dbReference>
<dbReference type="GO" id="GO:0005829">
    <property type="term" value="C:cytosol"/>
    <property type="evidence" value="ECO:0007669"/>
    <property type="project" value="Ensembl"/>
</dbReference>
<dbReference type="Proteomes" id="UP000694392">
    <property type="component" value="Unplaced"/>
</dbReference>
<dbReference type="GO" id="GO:0016050">
    <property type="term" value="P:vesicle organization"/>
    <property type="evidence" value="ECO:0007669"/>
    <property type="project" value="Ensembl"/>
</dbReference>
<evidence type="ECO:0000256" key="8">
    <source>
        <dbReference type="ARBA" id="ARBA00022583"/>
    </source>
</evidence>
<dbReference type="AlphaFoldDB" id="A0A8D0GWR9"/>
<keyword evidence="26" id="KW-0449">Lipoprotein</keyword>
<dbReference type="GO" id="GO:0031965">
    <property type="term" value="C:nuclear membrane"/>
    <property type="evidence" value="ECO:0007669"/>
    <property type="project" value="UniProtKB-SubCell"/>
</dbReference>
<dbReference type="GO" id="GO:0005886">
    <property type="term" value="C:plasma membrane"/>
    <property type="evidence" value="ECO:0007669"/>
    <property type="project" value="UniProtKB-SubCell"/>
</dbReference>
<evidence type="ECO:0000256" key="29">
    <source>
        <dbReference type="ARBA" id="ARBA00060431"/>
    </source>
</evidence>
<dbReference type="OMA" id="FAPFYSV"/>
<keyword evidence="7" id="KW-0597">Phosphoprotein</keyword>
<dbReference type="InterPro" id="IPR006581">
    <property type="entry name" value="VPS10"/>
</dbReference>
<feature type="domain" description="VPS10" evidence="34">
    <location>
        <begin position="25"/>
        <end position="614"/>
    </location>
</feature>
<dbReference type="Pfam" id="PF15902">
    <property type="entry name" value="Sortilin-Vps10"/>
    <property type="match status" value="1"/>
</dbReference>
<dbReference type="GO" id="GO:0099558">
    <property type="term" value="P:maintenance of synapse structure"/>
    <property type="evidence" value="ECO:0007669"/>
    <property type="project" value="Ensembl"/>
</dbReference>
<dbReference type="GO" id="GO:0150053">
    <property type="term" value="C:cerebellar climbing fiber to Purkinje cell synapse"/>
    <property type="evidence" value="ECO:0007669"/>
    <property type="project" value="Ensembl"/>
</dbReference>
<evidence type="ECO:0000256" key="6">
    <source>
        <dbReference type="ARBA" id="ARBA00022475"/>
    </source>
</evidence>
<keyword evidence="18" id="KW-0333">Golgi apparatus</keyword>
<dbReference type="GO" id="GO:0007218">
    <property type="term" value="P:neuropeptide signaling pathway"/>
    <property type="evidence" value="ECO:0007669"/>
    <property type="project" value="Ensembl"/>
</dbReference>
<dbReference type="PANTHER" id="PTHR12106:SF23">
    <property type="entry name" value="SORTILIN"/>
    <property type="match status" value="1"/>
</dbReference>
<dbReference type="GO" id="GO:0090160">
    <property type="term" value="P:Golgi to lysosome transport"/>
    <property type="evidence" value="ECO:0007669"/>
    <property type="project" value="Ensembl"/>
</dbReference>
<evidence type="ECO:0000256" key="15">
    <source>
        <dbReference type="ARBA" id="ARBA00022824"/>
    </source>
</evidence>
<evidence type="ECO:0000256" key="12">
    <source>
        <dbReference type="ARBA" id="ARBA00022737"/>
    </source>
</evidence>
<dbReference type="GO" id="GO:0009986">
    <property type="term" value="C:cell surface"/>
    <property type="evidence" value="ECO:0007669"/>
    <property type="project" value="Ensembl"/>
</dbReference>
<dbReference type="GO" id="GO:0046323">
    <property type="term" value="P:D-glucose import"/>
    <property type="evidence" value="ECO:0007669"/>
    <property type="project" value="Ensembl"/>
</dbReference>
<keyword evidence="6" id="KW-1003">Cell membrane</keyword>
<keyword evidence="23" id="KW-0325">Glycoprotein</keyword>
<evidence type="ECO:0000256" key="25">
    <source>
        <dbReference type="ARBA" id="ARBA00023242"/>
    </source>
</evidence>
<keyword evidence="9" id="KW-0165">Cleavage on pair of basic residues</keyword>
<organism evidence="35 36">
    <name type="scientific">Sphenodon punctatus</name>
    <name type="common">Tuatara</name>
    <name type="synonym">Hatteria punctata</name>
    <dbReference type="NCBI Taxonomy" id="8508"/>
    <lineage>
        <taxon>Eukaryota</taxon>
        <taxon>Metazoa</taxon>
        <taxon>Chordata</taxon>
        <taxon>Craniata</taxon>
        <taxon>Vertebrata</taxon>
        <taxon>Euteleostomi</taxon>
        <taxon>Lepidosauria</taxon>
        <taxon>Sphenodontia</taxon>
        <taxon>Sphenodontidae</taxon>
        <taxon>Sphenodon</taxon>
    </lineage>
</organism>
<dbReference type="GO" id="GO:0010465">
    <property type="term" value="F:nerve growth factor receptor activity"/>
    <property type="evidence" value="ECO:0007669"/>
    <property type="project" value="Ensembl"/>
</dbReference>
<gene>
    <name evidence="35" type="primary">SORT1</name>
</gene>
<dbReference type="GO" id="GO:0008333">
    <property type="term" value="P:endosome to lysosome transport"/>
    <property type="evidence" value="ECO:0007669"/>
    <property type="project" value="Ensembl"/>
</dbReference>
<keyword evidence="20" id="KW-0564">Palmitate</keyword>
<evidence type="ECO:0000256" key="24">
    <source>
        <dbReference type="ARBA" id="ARBA00023228"/>
    </source>
</evidence>
<dbReference type="GO" id="GO:0008625">
    <property type="term" value="P:extrinsic apoptotic signaling pathway via death domain receptors"/>
    <property type="evidence" value="ECO:0007669"/>
    <property type="project" value="Ensembl"/>
</dbReference>
<keyword evidence="13" id="KW-0967">Endosome</keyword>
<dbReference type="FunFam" id="2.130.10.10:FF:000802">
    <property type="entry name" value="Sortilin"/>
    <property type="match status" value="1"/>
</dbReference>
<dbReference type="GO" id="GO:0001503">
    <property type="term" value="P:ossification"/>
    <property type="evidence" value="ECO:0007669"/>
    <property type="project" value="UniProtKB-KW"/>
</dbReference>
<dbReference type="GO" id="GO:1905394">
    <property type="term" value="F:retromer complex binding"/>
    <property type="evidence" value="ECO:0007669"/>
    <property type="project" value="Ensembl"/>
</dbReference>
<evidence type="ECO:0000256" key="9">
    <source>
        <dbReference type="ARBA" id="ARBA00022685"/>
    </source>
</evidence>
<keyword evidence="14" id="KW-0221">Differentiation</keyword>
<feature type="transmembrane region" description="Helical" evidence="33">
    <location>
        <begin position="627"/>
        <end position="647"/>
    </location>
</feature>
<dbReference type="GO" id="GO:0030140">
    <property type="term" value="C:trans-Golgi network transport vesicle"/>
    <property type="evidence" value="ECO:0007669"/>
    <property type="project" value="Ensembl"/>
</dbReference>
<evidence type="ECO:0000256" key="7">
    <source>
        <dbReference type="ARBA" id="ARBA00022553"/>
    </source>
</evidence>
<dbReference type="GO" id="GO:0032509">
    <property type="term" value="P:endosome transport via multivesicular body sorting pathway"/>
    <property type="evidence" value="ECO:0007669"/>
    <property type="project" value="Ensembl"/>
</dbReference>
<dbReference type="GO" id="GO:0006622">
    <property type="term" value="P:protein targeting to lysosome"/>
    <property type="evidence" value="ECO:0007669"/>
    <property type="project" value="Ensembl"/>
</dbReference>
<dbReference type="GO" id="GO:0006895">
    <property type="term" value="P:Golgi to endosome transport"/>
    <property type="evidence" value="ECO:0007669"/>
    <property type="project" value="Ensembl"/>
</dbReference>
<dbReference type="GO" id="GO:0048011">
    <property type="term" value="P:neurotrophin TRK receptor signaling pathway"/>
    <property type="evidence" value="ECO:0007669"/>
    <property type="project" value="Ensembl"/>
</dbReference>
<evidence type="ECO:0000256" key="27">
    <source>
        <dbReference type="ARBA" id="ARBA00037814"/>
    </source>
</evidence>
<comment type="similarity">
    <text evidence="30">Belongs to the VPS10-related sortilin family. SORT1 subfamily.</text>
</comment>
<dbReference type="InterPro" id="IPR050310">
    <property type="entry name" value="VPS10-sortilin"/>
</dbReference>
<protein>
    <recommendedName>
        <fullName evidence="31">Sortilin</fullName>
    </recommendedName>
    <alternativeName>
        <fullName evidence="32">Neurotensin receptor 3</fullName>
    </alternativeName>
</protein>
<evidence type="ECO:0000256" key="21">
    <source>
        <dbReference type="ARBA" id="ARBA00023157"/>
    </source>
</evidence>
<dbReference type="FunFam" id="3.30.60.270:FF:000004">
    <property type="entry name" value="Sortilin"/>
    <property type="match status" value="1"/>
</dbReference>
<keyword evidence="15" id="KW-0256">Endoplasmic reticulum</keyword>
<dbReference type="GO" id="GO:0045599">
    <property type="term" value="P:negative regulation of fat cell differentiation"/>
    <property type="evidence" value="ECO:0007669"/>
    <property type="project" value="Ensembl"/>
</dbReference>
<keyword evidence="11" id="KW-0732">Signal</keyword>
<dbReference type="FunFam" id="2.10.70.80:FF:000003">
    <property type="entry name" value="Sortilin"/>
    <property type="match status" value="1"/>
</dbReference>
<evidence type="ECO:0000256" key="10">
    <source>
        <dbReference type="ARBA" id="ARBA00022692"/>
    </source>
</evidence>
<evidence type="ECO:0000313" key="36">
    <source>
        <dbReference type="Proteomes" id="UP000694392"/>
    </source>
</evidence>
<dbReference type="GeneTree" id="ENSGT01030000234563"/>
<comment type="subcellular location">
    <subcellularLocation>
        <location evidence="27">Cell membrane</location>
        <topology evidence="27">Single-pass type I membrane protein</topology>
        <orientation evidence="27">Extracellular side</orientation>
    </subcellularLocation>
    <subcellularLocation>
        <location evidence="1">Endoplasmic reticulum membrane</location>
        <topology evidence="1">Single-pass type I membrane protein</topology>
    </subcellularLocation>
    <subcellularLocation>
        <location evidence="3">Endosome membrane</location>
        <topology evidence="3">Single-pass type I membrane protein</topology>
    </subcellularLocation>
    <subcellularLocation>
        <location evidence="29">Golgi apparatus</location>
        <location evidence="29">Golgi stack membrane</location>
        <topology evidence="29">Single-pass type I membrane protein</topology>
    </subcellularLocation>
    <subcellularLocation>
        <location evidence="2">Lysosome membrane</location>
        <topology evidence="2">Single-pass type I membrane protein</topology>
    </subcellularLocation>
    <subcellularLocation>
        <location evidence="28">Nucleus membrane</location>
        <topology evidence="28">Single-pass type I membrane protein</topology>
    </subcellularLocation>
</comment>
<name>A0A8D0GWR9_SPHPU</name>
<evidence type="ECO:0000256" key="17">
    <source>
        <dbReference type="ARBA" id="ARBA00022989"/>
    </source>
</evidence>
<evidence type="ECO:0000313" key="35">
    <source>
        <dbReference type="Ensembl" id="ENSSPUP00000014938.1"/>
    </source>
</evidence>
<dbReference type="GO" id="GO:0048471">
    <property type="term" value="C:perinuclear region of cytoplasm"/>
    <property type="evidence" value="ECO:0007669"/>
    <property type="project" value="Ensembl"/>
</dbReference>
<keyword evidence="10 33" id="KW-0812">Transmembrane</keyword>
<proteinExistence type="inferred from homology"/>
<sequence length="700" mass="78130">MLFALTTSSGNEFHRTAHSVGISWTCILIFSIDSSLPLSEDYGKTFKDITYLINNILIRTEFGMAIGPENSGKVILTGYISGGSRDLPFHPLAQIIYHPQNSGYLLTLSTESSLWISRNFGEKWEEIHKGVCLAKWGFNTAIFFTTYVNGSCKADLGLLELKRTNDFGKSFKTIRTKIYSFGLGGRFLFASMMTEKGGTRRIHVSMDEGETWNMAQLPSVGQEQFYSILAANDDMVFIHVDEPGDTGYGTIYTSDDRGILYSKSLERHLYTTTGGETDFTNVTSLRGIYITSVLSEDNSIQSVITFDRGGEWVPLRKPENTQCDTTAKNKEECSLHIHASYSISQKLNVPMVPLSEPNAVGIVIAHGSVGDAISVMNPDVYISDDGGYTWTRMLKGPHHYAILDSGGIIVAIEHSNQFSTDEGQCWNNYSFSKDPIYFTGLASEPGARSMNVSIWGFRENFLSHKWVSYTIDFSDLLSRDCEEKDYKKWLAHSSNPSDHADGCILGYKEQYLRLQKSSVCRNGRDYVVTKQPSVCTCTLEDFLCDFGYFRPENQSICVEQPELKGHDLEFCLYGKQELLKTSGYRKIPGDKCHAGKSPSREETDLKRKCTNNFLNRNHLAASSSSTAIILAVIGLMLVTIVAGVLLIKKYVCGGRFLVHRYSVLQQHAEANGLEGIDTLETVTPANKSSYHDDSDEDLLE</sequence>
<keyword evidence="19 33" id="KW-0472">Membrane</keyword>
<dbReference type="GO" id="GO:0005769">
    <property type="term" value="C:early endosome"/>
    <property type="evidence" value="ECO:0007669"/>
    <property type="project" value="Ensembl"/>
</dbReference>
<dbReference type="GO" id="GO:0048406">
    <property type="term" value="F:nerve growth factor binding"/>
    <property type="evidence" value="ECO:0007669"/>
    <property type="project" value="Ensembl"/>
</dbReference>
<evidence type="ECO:0000256" key="26">
    <source>
        <dbReference type="ARBA" id="ARBA00023288"/>
    </source>
</evidence>
<evidence type="ECO:0000256" key="3">
    <source>
        <dbReference type="ARBA" id="ARBA00004530"/>
    </source>
</evidence>
<evidence type="ECO:0000256" key="14">
    <source>
        <dbReference type="ARBA" id="ARBA00022782"/>
    </source>
</evidence>
<evidence type="ECO:0000256" key="23">
    <source>
        <dbReference type="ARBA" id="ARBA00023180"/>
    </source>
</evidence>
<keyword evidence="8" id="KW-0254">Endocytosis</keyword>
<dbReference type="GO" id="GO:0030379">
    <property type="term" value="F:neurotensin receptor activity, non-G protein-coupled"/>
    <property type="evidence" value="ECO:0007669"/>
    <property type="project" value="Ensembl"/>
</dbReference>
<dbReference type="GO" id="GO:0019899">
    <property type="term" value="F:enzyme binding"/>
    <property type="evidence" value="ECO:0007669"/>
    <property type="project" value="Ensembl"/>
</dbReference>
<evidence type="ECO:0000256" key="5">
    <source>
        <dbReference type="ARBA" id="ARBA00022473"/>
    </source>
</evidence>
<dbReference type="Gene3D" id="3.30.60.270">
    <property type="match status" value="1"/>
</dbReference>
<evidence type="ECO:0000256" key="28">
    <source>
        <dbReference type="ARBA" id="ARBA00046292"/>
    </source>
</evidence>
<evidence type="ECO:0000256" key="22">
    <source>
        <dbReference type="ARBA" id="ARBA00023170"/>
    </source>
</evidence>
<dbReference type="GO" id="GO:0032868">
    <property type="term" value="P:response to insulin"/>
    <property type="evidence" value="ECO:0007669"/>
    <property type="project" value="Ensembl"/>
</dbReference>
<dbReference type="GO" id="GO:0005765">
    <property type="term" value="C:lysosomal membrane"/>
    <property type="evidence" value="ECO:0007669"/>
    <property type="project" value="UniProtKB-SubCell"/>
</dbReference>